<keyword evidence="5 7" id="KW-0472">Membrane</keyword>
<accession>A0ABR2QA67</accession>
<evidence type="ECO:0000256" key="6">
    <source>
        <dbReference type="ARBA" id="ARBA00029467"/>
    </source>
</evidence>
<sequence length="172" mass="18596">MKKKGAGKEQVQGEMAKAGAFVCLVIVLVDFAAGFLSIQAHITQDKVGYMNAKRFECQQPKNKAFKLGLIAAVLLALSHVSANLLGGCMCICCTEKLEKSSSNRKFWFGCLVLSWIVVAVGFPALVMGMLEISKSKGPCQQVLHHHFLLMGGILCFVHGILSVGFYVSANVM</sequence>
<keyword evidence="3" id="KW-0732">Signal</keyword>
<feature type="transmembrane region" description="Helical" evidence="7">
    <location>
        <begin position="21"/>
        <end position="42"/>
    </location>
</feature>
<evidence type="ECO:0000313" key="8">
    <source>
        <dbReference type="EMBL" id="KAK8997442.1"/>
    </source>
</evidence>
<name>A0ABR2QA67_9ROSI</name>
<gene>
    <name evidence="8" type="ORF">V6N11_020920</name>
</gene>
<evidence type="ECO:0000256" key="7">
    <source>
        <dbReference type="SAM" id="Phobius"/>
    </source>
</evidence>
<comment type="caution">
    <text evidence="8">The sequence shown here is derived from an EMBL/GenBank/DDBJ whole genome shotgun (WGS) entry which is preliminary data.</text>
</comment>
<dbReference type="InterPro" id="IPR052222">
    <property type="entry name" value="DESIGUAL"/>
</dbReference>
<feature type="transmembrane region" description="Helical" evidence="7">
    <location>
        <begin position="69"/>
        <end position="94"/>
    </location>
</feature>
<keyword evidence="9" id="KW-1185">Reference proteome</keyword>
<dbReference type="InterPro" id="IPR009606">
    <property type="entry name" value="DEAL/Modifying_wall_lignin1/2"/>
</dbReference>
<evidence type="ECO:0000256" key="1">
    <source>
        <dbReference type="ARBA" id="ARBA00004127"/>
    </source>
</evidence>
<feature type="transmembrane region" description="Helical" evidence="7">
    <location>
        <begin position="147"/>
        <end position="167"/>
    </location>
</feature>
<reference evidence="8 9" key="1">
    <citation type="journal article" date="2024" name="G3 (Bethesda)">
        <title>Genome assembly of Hibiscus sabdariffa L. provides insights into metabolisms of medicinal natural products.</title>
        <authorList>
            <person name="Kim T."/>
        </authorList>
    </citation>
    <scope>NUCLEOTIDE SEQUENCE [LARGE SCALE GENOMIC DNA]</scope>
    <source>
        <strain evidence="8">TK-2024</strain>
        <tissue evidence="8">Old leaves</tissue>
    </source>
</reference>
<evidence type="ECO:0000256" key="2">
    <source>
        <dbReference type="ARBA" id="ARBA00022692"/>
    </source>
</evidence>
<proteinExistence type="inferred from homology"/>
<keyword evidence="2 7" id="KW-0812">Transmembrane</keyword>
<dbReference type="Proteomes" id="UP001396334">
    <property type="component" value="Unassembled WGS sequence"/>
</dbReference>
<evidence type="ECO:0000256" key="5">
    <source>
        <dbReference type="ARBA" id="ARBA00023136"/>
    </source>
</evidence>
<organism evidence="8 9">
    <name type="scientific">Hibiscus sabdariffa</name>
    <name type="common">roselle</name>
    <dbReference type="NCBI Taxonomy" id="183260"/>
    <lineage>
        <taxon>Eukaryota</taxon>
        <taxon>Viridiplantae</taxon>
        <taxon>Streptophyta</taxon>
        <taxon>Embryophyta</taxon>
        <taxon>Tracheophyta</taxon>
        <taxon>Spermatophyta</taxon>
        <taxon>Magnoliopsida</taxon>
        <taxon>eudicotyledons</taxon>
        <taxon>Gunneridae</taxon>
        <taxon>Pentapetalae</taxon>
        <taxon>rosids</taxon>
        <taxon>malvids</taxon>
        <taxon>Malvales</taxon>
        <taxon>Malvaceae</taxon>
        <taxon>Malvoideae</taxon>
        <taxon>Hibiscus</taxon>
    </lineage>
</organism>
<feature type="transmembrane region" description="Helical" evidence="7">
    <location>
        <begin position="106"/>
        <end position="127"/>
    </location>
</feature>
<evidence type="ECO:0000313" key="9">
    <source>
        <dbReference type="Proteomes" id="UP001396334"/>
    </source>
</evidence>
<dbReference type="EMBL" id="JBBPBN010000043">
    <property type="protein sequence ID" value="KAK8997442.1"/>
    <property type="molecule type" value="Genomic_DNA"/>
</dbReference>
<comment type="subcellular location">
    <subcellularLocation>
        <location evidence="1">Endomembrane system</location>
        <topology evidence="1">Multi-pass membrane protein</topology>
    </subcellularLocation>
</comment>
<dbReference type="Pfam" id="PF06749">
    <property type="entry name" value="DUF1218"/>
    <property type="match status" value="1"/>
</dbReference>
<comment type="similarity">
    <text evidence="6">Belongs to the DESIGUAL family.</text>
</comment>
<evidence type="ECO:0000256" key="3">
    <source>
        <dbReference type="ARBA" id="ARBA00022729"/>
    </source>
</evidence>
<protein>
    <submittedName>
        <fullName evidence="8">Uncharacterized protein</fullName>
    </submittedName>
</protein>
<dbReference type="PANTHER" id="PTHR31769">
    <property type="entry name" value="OS07G0462200 PROTEIN-RELATED"/>
    <property type="match status" value="1"/>
</dbReference>
<keyword evidence="4 7" id="KW-1133">Transmembrane helix</keyword>
<evidence type="ECO:0000256" key="4">
    <source>
        <dbReference type="ARBA" id="ARBA00022989"/>
    </source>
</evidence>